<sequence length="386" mass="43156">MEVENCQSPSVAEWYSGQEILISGATGFMGKVLVEKLLRCCPNLSKIYLLVRGKRGRDPSQRLEDFVNSPVFDNIRYSAKGQHLINKLQCICGDVTQENLKLSSHDLHVVQNNVTVVFHMAANVRFDQKLKEALLMNTGGTKRMLDLALTIKKLKAFVHVSTSYCHCDLTILEEKMYKSPQSPRKMLDMVQWMDEDILDVLTRPLLKNAPNTYAYTKCLTEELVGEYSSQLPIAIARPSIVTAAWKEPIPGWVDNLNGPTGLIVGAGKGVIRTMHCDASLEADIMPVDVSINGLILAAWKVGNNPPSDEPLVVNVTSYKDNPITWGEALDLGRKHFYNNPFSVCLWYPGGSIKSSYFLHMLAVFFLHLVPAYLIDFLLTLTRGKPL</sequence>
<dbReference type="FunFam" id="3.40.50.720:FF:000143">
    <property type="entry name" value="Fatty acyl-CoA reductase"/>
    <property type="match status" value="1"/>
</dbReference>
<dbReference type="PANTHER" id="PTHR11011:SF118">
    <property type="entry name" value="FATTY ACYL-COA REDUCTASE"/>
    <property type="match status" value="1"/>
</dbReference>
<evidence type="ECO:0000256" key="8">
    <source>
        <dbReference type="ARBA" id="ARBA00023136"/>
    </source>
</evidence>
<dbReference type="EC" id="1.2.1.84" evidence="10"/>
<keyword evidence="6 10" id="KW-1133">Transmembrane helix</keyword>
<dbReference type="InterPro" id="IPR026055">
    <property type="entry name" value="FAR"/>
</dbReference>
<evidence type="ECO:0000256" key="9">
    <source>
        <dbReference type="ARBA" id="ARBA00052530"/>
    </source>
</evidence>
<evidence type="ECO:0000256" key="2">
    <source>
        <dbReference type="ARBA" id="ARBA00005928"/>
    </source>
</evidence>
<evidence type="ECO:0000313" key="12">
    <source>
        <dbReference type="Proteomes" id="UP000192223"/>
    </source>
</evidence>
<comment type="subcellular location">
    <subcellularLocation>
        <location evidence="1">Membrane</location>
        <topology evidence="1">Multi-pass membrane protein</topology>
    </subcellularLocation>
</comment>
<dbReference type="KEGG" id="apln:108732633"/>
<dbReference type="InterPro" id="IPR036291">
    <property type="entry name" value="NAD(P)-bd_dom_sf"/>
</dbReference>
<evidence type="ECO:0000259" key="11">
    <source>
        <dbReference type="Pfam" id="PF07993"/>
    </source>
</evidence>
<name>A0A1W4WGA1_AGRPL</name>
<dbReference type="AlphaFoldDB" id="A0A1W4WGA1"/>
<dbReference type="CDD" id="cd05236">
    <property type="entry name" value="FAR-N_SDR_e"/>
    <property type="match status" value="1"/>
</dbReference>
<evidence type="ECO:0000256" key="6">
    <source>
        <dbReference type="ARBA" id="ARBA00022989"/>
    </source>
</evidence>
<feature type="transmembrane region" description="Helical" evidence="10">
    <location>
        <begin position="356"/>
        <end position="378"/>
    </location>
</feature>
<dbReference type="STRING" id="224129.A0A1W4WGA1"/>
<dbReference type="GO" id="GO:0035336">
    <property type="term" value="P:long-chain fatty-acyl-CoA metabolic process"/>
    <property type="evidence" value="ECO:0007669"/>
    <property type="project" value="TreeGrafter"/>
</dbReference>
<comment type="function">
    <text evidence="10">Catalyzes the reduction of fatty acyl-CoA to fatty alcohols.</text>
</comment>
<evidence type="ECO:0000256" key="10">
    <source>
        <dbReference type="RuleBase" id="RU363097"/>
    </source>
</evidence>
<dbReference type="GO" id="GO:0005777">
    <property type="term" value="C:peroxisome"/>
    <property type="evidence" value="ECO:0007669"/>
    <property type="project" value="TreeGrafter"/>
</dbReference>
<dbReference type="GO" id="GO:0016020">
    <property type="term" value="C:membrane"/>
    <property type="evidence" value="ECO:0007669"/>
    <property type="project" value="UniProtKB-SubCell"/>
</dbReference>
<comment type="catalytic activity">
    <reaction evidence="9 10">
        <text>a long-chain fatty acyl-CoA + 2 NADPH + 2 H(+) = a long-chain primary fatty alcohol + 2 NADP(+) + CoA</text>
        <dbReference type="Rhea" id="RHEA:52716"/>
        <dbReference type="ChEBI" id="CHEBI:15378"/>
        <dbReference type="ChEBI" id="CHEBI:57287"/>
        <dbReference type="ChEBI" id="CHEBI:57783"/>
        <dbReference type="ChEBI" id="CHEBI:58349"/>
        <dbReference type="ChEBI" id="CHEBI:77396"/>
        <dbReference type="ChEBI" id="CHEBI:83139"/>
        <dbReference type="EC" id="1.2.1.84"/>
    </reaction>
</comment>
<evidence type="ECO:0000256" key="3">
    <source>
        <dbReference type="ARBA" id="ARBA00022516"/>
    </source>
</evidence>
<dbReference type="Gene3D" id="3.40.50.720">
    <property type="entry name" value="NAD(P)-binding Rossmann-like Domain"/>
    <property type="match status" value="1"/>
</dbReference>
<keyword evidence="7 10" id="KW-0443">Lipid metabolism</keyword>
<protein>
    <recommendedName>
        <fullName evidence="10">Fatty acyl-CoA reductase</fullName>
        <ecNumber evidence="10">1.2.1.84</ecNumber>
    </recommendedName>
</protein>
<dbReference type="PANTHER" id="PTHR11011">
    <property type="entry name" value="MALE STERILITY PROTEIN 2-RELATED"/>
    <property type="match status" value="1"/>
</dbReference>
<dbReference type="GeneID" id="108732633"/>
<evidence type="ECO:0000313" key="13">
    <source>
        <dbReference type="RefSeq" id="XP_018319040.1"/>
    </source>
</evidence>
<dbReference type="Proteomes" id="UP000192223">
    <property type="component" value="Unplaced"/>
</dbReference>
<comment type="similarity">
    <text evidence="2 10">Belongs to the fatty acyl-CoA reductase family.</text>
</comment>
<dbReference type="GO" id="GO:0102965">
    <property type="term" value="F:alcohol-forming long-chain fatty acyl-CoA reductase activity"/>
    <property type="evidence" value="ECO:0007669"/>
    <property type="project" value="UniProtKB-EC"/>
</dbReference>
<dbReference type="SUPFAM" id="SSF51735">
    <property type="entry name" value="NAD(P)-binding Rossmann-fold domains"/>
    <property type="match status" value="1"/>
</dbReference>
<keyword evidence="3 10" id="KW-0444">Lipid biosynthesis</keyword>
<dbReference type="GO" id="GO:0080019">
    <property type="term" value="F:alcohol-forming very long-chain fatty acyl-CoA reductase activity"/>
    <property type="evidence" value="ECO:0007669"/>
    <property type="project" value="InterPro"/>
</dbReference>
<accession>A0A1W4WGA1</accession>
<dbReference type="RefSeq" id="XP_018319040.1">
    <property type="nucleotide sequence ID" value="XM_018463538.2"/>
</dbReference>
<keyword evidence="4 10" id="KW-0812">Transmembrane</keyword>
<dbReference type="OrthoDB" id="429813at2759"/>
<proteinExistence type="inferred from homology"/>
<organism evidence="12 13">
    <name type="scientific">Agrilus planipennis</name>
    <name type="common">Emerald ash borer</name>
    <name type="synonym">Agrilus marcopoli</name>
    <dbReference type="NCBI Taxonomy" id="224129"/>
    <lineage>
        <taxon>Eukaryota</taxon>
        <taxon>Metazoa</taxon>
        <taxon>Ecdysozoa</taxon>
        <taxon>Arthropoda</taxon>
        <taxon>Hexapoda</taxon>
        <taxon>Insecta</taxon>
        <taxon>Pterygota</taxon>
        <taxon>Neoptera</taxon>
        <taxon>Endopterygota</taxon>
        <taxon>Coleoptera</taxon>
        <taxon>Polyphaga</taxon>
        <taxon>Elateriformia</taxon>
        <taxon>Buprestoidea</taxon>
        <taxon>Buprestidae</taxon>
        <taxon>Agrilinae</taxon>
        <taxon>Agrilus</taxon>
    </lineage>
</organism>
<dbReference type="InterPro" id="IPR013120">
    <property type="entry name" value="FAR_NAD-bd"/>
</dbReference>
<feature type="domain" description="Thioester reductase (TE)" evidence="11">
    <location>
        <begin position="22"/>
        <end position="292"/>
    </location>
</feature>
<evidence type="ECO:0000256" key="1">
    <source>
        <dbReference type="ARBA" id="ARBA00004141"/>
    </source>
</evidence>
<dbReference type="InParanoid" id="A0A1W4WGA1"/>
<reference evidence="13" key="1">
    <citation type="submission" date="2025-08" db="UniProtKB">
        <authorList>
            <consortium name="RefSeq"/>
        </authorList>
    </citation>
    <scope>IDENTIFICATION</scope>
    <source>
        <tissue evidence="13">Entire body</tissue>
    </source>
</reference>
<dbReference type="Pfam" id="PF07993">
    <property type="entry name" value="NAD_binding_4"/>
    <property type="match status" value="1"/>
</dbReference>
<keyword evidence="12" id="KW-1185">Reference proteome</keyword>
<keyword evidence="5 10" id="KW-0521">NADP</keyword>
<evidence type="ECO:0000256" key="7">
    <source>
        <dbReference type="ARBA" id="ARBA00023098"/>
    </source>
</evidence>
<keyword evidence="10" id="KW-0560">Oxidoreductase</keyword>
<keyword evidence="8 10" id="KW-0472">Membrane</keyword>
<evidence type="ECO:0000256" key="5">
    <source>
        <dbReference type="ARBA" id="ARBA00022857"/>
    </source>
</evidence>
<evidence type="ECO:0000256" key="4">
    <source>
        <dbReference type="ARBA" id="ARBA00022692"/>
    </source>
</evidence>
<gene>
    <name evidence="13" type="primary">LOC108732633</name>
</gene>